<dbReference type="EnsemblMetazoa" id="ISCW002418-RA">
    <property type="protein sequence ID" value="ISCW002418-PA"/>
    <property type="gene ID" value="ISCW002418"/>
</dbReference>
<dbReference type="PROSITE" id="PS52011">
    <property type="entry name" value="PEPTIDASE_M2"/>
    <property type="match status" value="1"/>
</dbReference>
<evidence type="ECO:0000256" key="9">
    <source>
        <dbReference type="SAM" id="SignalP"/>
    </source>
</evidence>
<feature type="non-terminal residue" evidence="10">
    <location>
        <position position="1"/>
    </location>
</feature>
<dbReference type="PaxDb" id="6945-B7P9V6"/>
<evidence type="ECO:0000256" key="7">
    <source>
        <dbReference type="PIRSR" id="PIRSR601548-9"/>
    </source>
</evidence>
<dbReference type="GO" id="GO:0008237">
    <property type="term" value="F:metallopeptidase activity"/>
    <property type="evidence" value="ECO:0007669"/>
    <property type="project" value="InterPro"/>
</dbReference>
<evidence type="ECO:0000256" key="1">
    <source>
        <dbReference type="ARBA" id="ARBA00008139"/>
    </source>
</evidence>
<dbReference type="EMBL" id="DS667601">
    <property type="protein sequence ID" value="EEC03378.1"/>
    <property type="molecule type" value="Genomic_DNA"/>
</dbReference>
<feature type="binding site" evidence="6">
    <location>
        <position position="40"/>
    </location>
    <ligand>
        <name>Zn(2+)</name>
        <dbReference type="ChEBI" id="CHEBI:29105"/>
        <label>2</label>
        <note>catalytic</note>
    </ligand>
</feature>
<feature type="binding site" evidence="5">
    <location>
        <position position="68"/>
    </location>
    <ligand>
        <name>Zn(2+)</name>
        <dbReference type="ChEBI" id="CHEBI:29105"/>
        <label>1</label>
        <note>catalytic</note>
    </ligand>
</feature>
<dbReference type="PANTHER" id="PTHR10514">
    <property type="entry name" value="ANGIOTENSIN-CONVERTING ENZYME"/>
    <property type="match status" value="1"/>
</dbReference>
<feature type="binding site" evidence="5">
    <location>
        <position position="40"/>
    </location>
    <ligand>
        <name>Zn(2+)</name>
        <dbReference type="ChEBI" id="CHEBI:29105"/>
        <label>1</label>
        <note>catalytic</note>
    </ligand>
</feature>
<feature type="binding site" evidence="5">
    <location>
        <position position="44"/>
    </location>
    <ligand>
        <name>Zn(2+)</name>
        <dbReference type="ChEBI" id="CHEBI:29105"/>
        <label>1</label>
        <note>catalytic</note>
    </ligand>
</feature>
<keyword evidence="2 9" id="KW-0732">Signal</keyword>
<feature type="active site" description="Proton acceptor 2" evidence="7">
    <location>
        <position position="41"/>
    </location>
</feature>
<evidence type="ECO:0000313" key="10">
    <source>
        <dbReference type="EMBL" id="EEC03378.1"/>
    </source>
</evidence>
<feature type="binding site" evidence="6">
    <location>
        <position position="68"/>
    </location>
    <ligand>
        <name>Zn(2+)</name>
        <dbReference type="ChEBI" id="CHEBI:29105"/>
        <label>2</label>
        <note>catalytic</note>
    </ligand>
</feature>
<evidence type="ECO:0000313" key="11">
    <source>
        <dbReference type="EnsemblMetazoa" id="ISCW002418-PA"/>
    </source>
</evidence>
<feature type="binding site" evidence="6">
    <location>
        <position position="44"/>
    </location>
    <ligand>
        <name>Zn(2+)</name>
        <dbReference type="ChEBI" id="CHEBI:29105"/>
        <label>2</label>
        <note>catalytic</note>
    </ligand>
</feature>
<dbReference type="HOGENOM" id="CLU_2339473_0_0_1"/>
<dbReference type="Proteomes" id="UP000001555">
    <property type="component" value="Unassembled WGS sequence"/>
</dbReference>
<keyword evidence="3" id="KW-1015">Disulfide bond</keyword>
<comment type="similarity">
    <text evidence="1 8">Belongs to the peptidase M2 family.</text>
</comment>
<keyword evidence="12" id="KW-1185">Reference proteome</keyword>
<name>B7P9V6_IXOSC</name>
<dbReference type="PANTHER" id="PTHR10514:SF27">
    <property type="entry name" value="ANGIOTENSIN-CONVERTING ENZYME"/>
    <property type="match status" value="1"/>
</dbReference>
<dbReference type="VEuPathDB" id="VectorBase:ISCW002418"/>
<sequence>IKRVPRAVIYELLLWITQRVFFLIKVCLEGSGTDLQTVIHEMGHVHYFMAYRHQPSLLRAAPLSALHEAIGECFTVFSPLPAQCTKHFVSLSLNVLKH</sequence>
<dbReference type="GO" id="GO:0006508">
    <property type="term" value="P:proteolysis"/>
    <property type="evidence" value="ECO:0007669"/>
    <property type="project" value="InterPro"/>
</dbReference>
<evidence type="ECO:0000256" key="3">
    <source>
        <dbReference type="ARBA" id="ARBA00023157"/>
    </source>
</evidence>
<evidence type="ECO:0000256" key="5">
    <source>
        <dbReference type="PIRSR" id="PIRSR601548-3"/>
    </source>
</evidence>
<evidence type="ECO:0000256" key="2">
    <source>
        <dbReference type="ARBA" id="ARBA00022729"/>
    </source>
</evidence>
<keyword evidence="4" id="KW-0325">Glycoprotein</keyword>
<accession>B7P9V6</accession>
<dbReference type="Pfam" id="PF01401">
    <property type="entry name" value="Peptidase_M2"/>
    <property type="match status" value="1"/>
</dbReference>
<keyword evidence="5" id="KW-0479">Metal-binding</keyword>
<dbReference type="STRING" id="6945.B7P9V6"/>
<evidence type="ECO:0000256" key="6">
    <source>
        <dbReference type="PIRSR" id="PIRSR601548-8"/>
    </source>
</evidence>
<comment type="caution">
    <text evidence="8">Lacks conserved residue(s) required for the propagation of feature annotation.</text>
</comment>
<evidence type="ECO:0000313" key="12">
    <source>
        <dbReference type="Proteomes" id="UP000001555"/>
    </source>
</evidence>
<feature type="chain" id="PRO_5010825913" evidence="9">
    <location>
        <begin position="23"/>
        <end position="98"/>
    </location>
</feature>
<dbReference type="InParanoid" id="B7P9V6"/>
<evidence type="ECO:0000256" key="8">
    <source>
        <dbReference type="PROSITE-ProRule" id="PRU01355"/>
    </source>
</evidence>
<dbReference type="GO" id="GO:0016020">
    <property type="term" value="C:membrane"/>
    <property type="evidence" value="ECO:0007669"/>
    <property type="project" value="InterPro"/>
</dbReference>
<feature type="signal peptide" evidence="9">
    <location>
        <begin position="1"/>
        <end position="22"/>
    </location>
</feature>
<proteinExistence type="inferred from homology"/>
<keyword evidence="5" id="KW-0862">Zinc</keyword>
<reference evidence="10 12" key="1">
    <citation type="submission" date="2008-03" db="EMBL/GenBank/DDBJ databases">
        <title>Annotation of Ixodes scapularis.</title>
        <authorList>
            <consortium name="Ixodes scapularis Genome Project Consortium"/>
            <person name="Caler E."/>
            <person name="Hannick L.I."/>
            <person name="Bidwell S."/>
            <person name="Joardar V."/>
            <person name="Thiagarajan M."/>
            <person name="Amedeo P."/>
            <person name="Galinsky K.J."/>
            <person name="Schobel S."/>
            <person name="Inman J."/>
            <person name="Hostetler J."/>
            <person name="Miller J."/>
            <person name="Hammond M."/>
            <person name="Megy K."/>
            <person name="Lawson D."/>
            <person name="Kodira C."/>
            <person name="Sutton G."/>
            <person name="Meyer J."/>
            <person name="Hill C.A."/>
            <person name="Birren B."/>
            <person name="Nene V."/>
            <person name="Collins F."/>
            <person name="Alarcon-Chaidez F."/>
            <person name="Wikel S."/>
            <person name="Strausberg R."/>
        </authorList>
    </citation>
    <scope>NUCLEOTIDE SEQUENCE [LARGE SCALE GENOMIC DNA]</scope>
    <source>
        <strain evidence="12">Wikel</strain>
        <strain evidence="10">Wikel colony</strain>
    </source>
</reference>
<dbReference type="SUPFAM" id="SSF55486">
    <property type="entry name" value="Metalloproteases ('zincins'), catalytic domain"/>
    <property type="match status" value="1"/>
</dbReference>
<dbReference type="InterPro" id="IPR001548">
    <property type="entry name" value="Peptidase_M2"/>
</dbReference>
<feature type="non-terminal residue" evidence="10">
    <location>
        <position position="98"/>
    </location>
</feature>
<dbReference type="GO" id="GO:0008241">
    <property type="term" value="F:peptidyl-dipeptidase activity"/>
    <property type="evidence" value="ECO:0007669"/>
    <property type="project" value="InterPro"/>
</dbReference>
<reference evidence="11" key="2">
    <citation type="submission" date="2020-05" db="UniProtKB">
        <authorList>
            <consortium name="EnsemblMetazoa"/>
        </authorList>
    </citation>
    <scope>IDENTIFICATION</scope>
    <source>
        <strain evidence="11">wikel</strain>
    </source>
</reference>
<evidence type="ECO:0000256" key="4">
    <source>
        <dbReference type="ARBA" id="ARBA00023180"/>
    </source>
</evidence>
<organism>
    <name type="scientific">Ixodes scapularis</name>
    <name type="common">Black-legged tick</name>
    <name type="synonym">Deer tick</name>
    <dbReference type="NCBI Taxonomy" id="6945"/>
    <lineage>
        <taxon>Eukaryota</taxon>
        <taxon>Metazoa</taxon>
        <taxon>Ecdysozoa</taxon>
        <taxon>Arthropoda</taxon>
        <taxon>Chelicerata</taxon>
        <taxon>Arachnida</taxon>
        <taxon>Acari</taxon>
        <taxon>Parasitiformes</taxon>
        <taxon>Ixodida</taxon>
        <taxon>Ixodoidea</taxon>
        <taxon>Ixodidae</taxon>
        <taxon>Ixodinae</taxon>
        <taxon>Ixodes</taxon>
    </lineage>
</organism>
<dbReference type="EMBL" id="ABJB010658182">
    <property type="status" value="NOT_ANNOTATED_CDS"/>
    <property type="molecule type" value="Genomic_DNA"/>
</dbReference>
<protein>
    <submittedName>
        <fullName evidence="10 11">Uncharacterized protein</fullName>
    </submittedName>
</protein>
<gene>
    <name evidence="10" type="ORF">IscW_ISCW002418</name>
</gene>
<dbReference type="AlphaFoldDB" id="B7P9V6"/>